<dbReference type="Pfam" id="PF15980">
    <property type="entry name" value="ComGF"/>
    <property type="match status" value="1"/>
</dbReference>
<dbReference type="Proteomes" id="UP000641206">
    <property type="component" value="Unassembled WGS sequence"/>
</dbReference>
<comment type="caution">
    <text evidence="1">The sequence shown here is derived from an EMBL/GenBank/DDBJ whole genome shotgun (WGS) entry which is preliminary data.</text>
</comment>
<sequence length="130" mass="15137">MLIAMTILVLTLPFVYYALSTLQIKQTYTESLSVQQLFLQLRNEIISSSSAHIADNRLYIRFIDPGDNIEKTARFSQYNTSIRRQINEQGHEIYLHKVSNAIFEEQSNTIFLTITMESGEVYEKTLYTYP</sequence>
<name>A0ABQ2NX09_9BACI</name>
<evidence type="ECO:0000313" key="2">
    <source>
        <dbReference type="Proteomes" id="UP000641206"/>
    </source>
</evidence>
<protein>
    <recommendedName>
        <fullName evidence="3">Competence protein ComGF</fullName>
    </recommendedName>
</protein>
<reference evidence="2" key="1">
    <citation type="journal article" date="2019" name="Int. J. Syst. Evol. Microbiol.">
        <title>The Global Catalogue of Microorganisms (GCM) 10K type strain sequencing project: providing services to taxonomists for standard genome sequencing and annotation.</title>
        <authorList>
            <consortium name="The Broad Institute Genomics Platform"/>
            <consortium name="The Broad Institute Genome Sequencing Center for Infectious Disease"/>
            <person name="Wu L."/>
            <person name="Ma J."/>
        </authorList>
    </citation>
    <scope>NUCLEOTIDE SEQUENCE [LARGE SCALE GENOMIC DNA]</scope>
    <source>
        <strain evidence="2">CGMCC 1.7693</strain>
    </source>
</reference>
<evidence type="ECO:0008006" key="3">
    <source>
        <dbReference type="Google" id="ProtNLM"/>
    </source>
</evidence>
<proteinExistence type="predicted"/>
<dbReference type="InterPro" id="IPR016977">
    <property type="entry name" value="ComGF"/>
</dbReference>
<organism evidence="1 2">
    <name type="scientific">Oceanobacillus neutriphilus</name>
    <dbReference type="NCBI Taxonomy" id="531815"/>
    <lineage>
        <taxon>Bacteria</taxon>
        <taxon>Bacillati</taxon>
        <taxon>Bacillota</taxon>
        <taxon>Bacilli</taxon>
        <taxon>Bacillales</taxon>
        <taxon>Bacillaceae</taxon>
        <taxon>Oceanobacillus</taxon>
    </lineage>
</organism>
<dbReference type="EMBL" id="BMLW01000008">
    <property type="protein sequence ID" value="GGP12755.1"/>
    <property type="molecule type" value="Genomic_DNA"/>
</dbReference>
<evidence type="ECO:0000313" key="1">
    <source>
        <dbReference type="EMBL" id="GGP12755.1"/>
    </source>
</evidence>
<accession>A0ABQ2NX09</accession>
<gene>
    <name evidence="1" type="ORF">GCM10011346_29980</name>
</gene>
<keyword evidence="2" id="KW-1185">Reference proteome</keyword>